<comment type="caution">
    <text evidence="1">The sequence shown here is derived from an EMBL/GenBank/DDBJ whole genome shotgun (WGS) entry which is preliminary data.</text>
</comment>
<protein>
    <submittedName>
        <fullName evidence="1">Uncharacterized protein</fullName>
    </submittedName>
</protein>
<organism evidence="1 2">
    <name type="scientific">Tanacetum coccineum</name>
    <dbReference type="NCBI Taxonomy" id="301880"/>
    <lineage>
        <taxon>Eukaryota</taxon>
        <taxon>Viridiplantae</taxon>
        <taxon>Streptophyta</taxon>
        <taxon>Embryophyta</taxon>
        <taxon>Tracheophyta</taxon>
        <taxon>Spermatophyta</taxon>
        <taxon>Magnoliopsida</taxon>
        <taxon>eudicotyledons</taxon>
        <taxon>Gunneridae</taxon>
        <taxon>Pentapetalae</taxon>
        <taxon>asterids</taxon>
        <taxon>campanulids</taxon>
        <taxon>Asterales</taxon>
        <taxon>Asteraceae</taxon>
        <taxon>Asteroideae</taxon>
        <taxon>Anthemideae</taxon>
        <taxon>Anthemidinae</taxon>
        <taxon>Tanacetum</taxon>
    </lineage>
</organism>
<dbReference type="Proteomes" id="UP001151760">
    <property type="component" value="Unassembled WGS sequence"/>
</dbReference>
<proteinExistence type="predicted"/>
<reference evidence="1" key="1">
    <citation type="journal article" date="2022" name="Int. J. Mol. Sci.">
        <title>Draft Genome of Tanacetum Coccineum: Genomic Comparison of Closely Related Tanacetum-Family Plants.</title>
        <authorList>
            <person name="Yamashiro T."/>
            <person name="Shiraishi A."/>
            <person name="Nakayama K."/>
            <person name="Satake H."/>
        </authorList>
    </citation>
    <scope>NUCLEOTIDE SEQUENCE</scope>
</reference>
<reference evidence="1" key="2">
    <citation type="submission" date="2022-01" db="EMBL/GenBank/DDBJ databases">
        <authorList>
            <person name="Yamashiro T."/>
            <person name="Shiraishi A."/>
            <person name="Satake H."/>
            <person name="Nakayama K."/>
        </authorList>
    </citation>
    <scope>NUCLEOTIDE SEQUENCE</scope>
</reference>
<accession>A0ABQ4X2C1</accession>
<dbReference type="EMBL" id="BQNB010009141">
    <property type="protein sequence ID" value="GJS59316.1"/>
    <property type="molecule type" value="Genomic_DNA"/>
</dbReference>
<sequence>MSEVGVIVGDDDTIAFAVDGSCWVKSAHVLVGQHVVMLAAMASQSSFNGLGGVKRRAGDDVSMGDNMYHMGVESVTTHRLNTHPDAEDLGFVMRMTTTTNMGIASVSQQGDCSFYSNDQKRRRFKSQTNVDAQTLEQVPAFV</sequence>
<name>A0ABQ4X2C1_9ASTR</name>
<keyword evidence="2" id="KW-1185">Reference proteome</keyword>
<gene>
    <name evidence="1" type="ORF">Tco_0654100</name>
</gene>
<evidence type="ECO:0000313" key="1">
    <source>
        <dbReference type="EMBL" id="GJS59316.1"/>
    </source>
</evidence>
<evidence type="ECO:0000313" key="2">
    <source>
        <dbReference type="Proteomes" id="UP001151760"/>
    </source>
</evidence>